<gene>
    <name evidence="1" type="ORF">I7I53_07748</name>
</gene>
<sequence length="75" mass="8634">MVPNKCCLFVTFLVKSVKVALEIWLLLPISDSKRVIILGYSSERGNARPSSLLTEERERNDPISWLIFKVYKAHN</sequence>
<dbReference type="EMBL" id="CP069103">
    <property type="protein sequence ID" value="QSS52198.1"/>
    <property type="molecule type" value="Genomic_DNA"/>
</dbReference>
<dbReference type="AlphaFoldDB" id="A0A8A1LCR4"/>
<dbReference type="VEuPathDB" id="FungiDB:I7I53_07748"/>
<name>A0A8A1LCR4_AJEC8</name>
<evidence type="ECO:0000313" key="2">
    <source>
        <dbReference type="Proteomes" id="UP000663419"/>
    </source>
</evidence>
<accession>A0A8A1LCR4</accession>
<organism evidence="1 2">
    <name type="scientific">Ajellomyces capsulatus (strain H88)</name>
    <name type="common">Darling's disease fungus</name>
    <name type="synonym">Histoplasma capsulatum</name>
    <dbReference type="NCBI Taxonomy" id="544711"/>
    <lineage>
        <taxon>Eukaryota</taxon>
        <taxon>Fungi</taxon>
        <taxon>Dikarya</taxon>
        <taxon>Ascomycota</taxon>
        <taxon>Pezizomycotina</taxon>
        <taxon>Eurotiomycetes</taxon>
        <taxon>Eurotiomycetidae</taxon>
        <taxon>Onygenales</taxon>
        <taxon>Ajellomycetaceae</taxon>
        <taxon>Histoplasma</taxon>
    </lineage>
</organism>
<dbReference type="Proteomes" id="UP000663419">
    <property type="component" value="Chromosome 2"/>
</dbReference>
<reference evidence="1" key="1">
    <citation type="submission" date="2021-01" db="EMBL/GenBank/DDBJ databases">
        <title>Chromosome-level genome assembly of a human fungal pathogen reveals clustering of transcriptionally co-regulated genes.</title>
        <authorList>
            <person name="Voorhies M."/>
            <person name="Cohen S."/>
            <person name="Shea T.P."/>
            <person name="Petrus S."/>
            <person name="Munoz J.F."/>
            <person name="Poplawski S."/>
            <person name="Goldman W.E."/>
            <person name="Michael T."/>
            <person name="Cuomo C.A."/>
            <person name="Sil A."/>
            <person name="Beyhan S."/>
        </authorList>
    </citation>
    <scope>NUCLEOTIDE SEQUENCE</scope>
    <source>
        <strain evidence="1">H88</strain>
    </source>
</reference>
<protein>
    <submittedName>
        <fullName evidence="1">Uncharacterized protein</fullName>
    </submittedName>
</protein>
<proteinExistence type="predicted"/>
<evidence type="ECO:0000313" key="1">
    <source>
        <dbReference type="EMBL" id="QSS52198.1"/>
    </source>
</evidence>